<organism evidence="1 2">
    <name type="scientific">Deinococcus ruber</name>
    <dbReference type="NCBI Taxonomy" id="1848197"/>
    <lineage>
        <taxon>Bacteria</taxon>
        <taxon>Thermotogati</taxon>
        <taxon>Deinococcota</taxon>
        <taxon>Deinococci</taxon>
        <taxon>Deinococcales</taxon>
        <taxon>Deinococcaceae</taxon>
        <taxon>Deinococcus</taxon>
    </lineage>
</organism>
<evidence type="ECO:0000313" key="2">
    <source>
        <dbReference type="Proteomes" id="UP000603865"/>
    </source>
</evidence>
<dbReference type="SUPFAM" id="SSF48452">
    <property type="entry name" value="TPR-like"/>
    <property type="match status" value="1"/>
</dbReference>
<dbReference type="Proteomes" id="UP000603865">
    <property type="component" value="Unassembled WGS sequence"/>
</dbReference>
<reference evidence="1" key="2">
    <citation type="submission" date="2020-09" db="EMBL/GenBank/DDBJ databases">
        <authorList>
            <person name="Sun Q."/>
            <person name="Ohkuma M."/>
        </authorList>
    </citation>
    <scope>NUCLEOTIDE SEQUENCE</scope>
    <source>
        <strain evidence="1">JCM 31311</strain>
    </source>
</reference>
<name>A0A918BXX7_9DEIO</name>
<dbReference type="Gene3D" id="1.25.40.10">
    <property type="entry name" value="Tetratricopeptide repeat domain"/>
    <property type="match status" value="1"/>
</dbReference>
<proteinExistence type="predicted"/>
<sequence length="998" mass="107093">MDWQAALRELRPHLPTAREAWGVRGSLRWLEGAMRARGASASSVRNIVYRDIGTPKDRAALHDILSELAREAGRTLPPLPHVRTSTLPAELELLGRSKRRAFKQFLGALRAGRTARMVVSGPPGVGKTMLIEHLEREAALLPVPLPVRRLMLGGDVSAVLGQVRVLASQPFAVQAEAQAQAARAVLTGLEGVLLVRVERAADFAGVPPRDAHGAPISVAAWATEHLYRRVPAGLSVLLALEDDSSLSALPSEALPGEHIRLQAPTPAEARRYLMTRLNLPASRAEELVQQTGRHLDRLTLLAAARGEDGSPETVERLLSDTAAVRLLSSLSVCLHLDALSGPERSPLTRPLLEAALGWRLDELPAHVRALLDEVNAEVPRPVSTVLLSAVDPHLKRSDLNAALNRLAEATANDPAQTAVHLEALTRLGRWSEALGVLERHPDTALALALWTRARSQARHHAGNHLGNNAVGNEVKGEQLERLARAVVAHHAMLGDYSHPQARDALFTLLDSPTASVRAWGRVKLAESSVDAGNFEAAEAQLHHPELGGLLDAPPTLAGGWLPGVQADALLVGAALARWRGDLDSATRLAGDARTLGGLPTSGGLDNPARAALWRGLIAKDAGRWHEAVTHLGQVPWSHPLLSARARYQEGDLRLRLGQPAAALRLLLGAAQRLESERGAPEERARVEARIATALRRLGRLQDALTHTHRARELAGGGSQSSDPVLLARLDSESVPVLLALFLPDEALRVTAHALSLLGQPGPRRAEAAYRQRRTTYRAALAYLTRGAGLPYLQPFGGVLHDNADVRQARQLLDTLLTQPGGGLDREQVLTFDILLSRALADPDAAAALVFARRALGMTDHPYAETQARATCADALLRAGDADSALFEVNRAHALLRRVAGGLGDTEEPDPGLYALLTALEARCLLPGGALADTLRWVQHALEGAALAPFRAQVWRDLGADLERQEGRAEEVQAALRSLFPGILLGTLRLRDALAVAAV</sequence>
<accession>A0A918BXX7</accession>
<reference evidence="1" key="1">
    <citation type="journal article" date="2014" name="Int. J. Syst. Evol. Microbiol.">
        <title>Complete genome sequence of Corynebacterium casei LMG S-19264T (=DSM 44701T), isolated from a smear-ripened cheese.</title>
        <authorList>
            <consortium name="US DOE Joint Genome Institute (JGI-PGF)"/>
            <person name="Walter F."/>
            <person name="Albersmeier A."/>
            <person name="Kalinowski J."/>
            <person name="Ruckert C."/>
        </authorList>
    </citation>
    <scope>NUCLEOTIDE SEQUENCE</scope>
    <source>
        <strain evidence="1">JCM 31311</strain>
    </source>
</reference>
<dbReference type="InterPro" id="IPR027417">
    <property type="entry name" value="P-loop_NTPase"/>
</dbReference>
<evidence type="ECO:0000313" key="1">
    <source>
        <dbReference type="EMBL" id="GGQ95789.1"/>
    </source>
</evidence>
<gene>
    <name evidence="1" type="ORF">GCM10008957_05390</name>
</gene>
<keyword evidence="2" id="KW-1185">Reference proteome</keyword>
<dbReference type="SUPFAM" id="SSF52540">
    <property type="entry name" value="P-loop containing nucleoside triphosphate hydrolases"/>
    <property type="match status" value="1"/>
</dbReference>
<dbReference type="RefSeq" id="WP_189087917.1">
    <property type="nucleotide sequence ID" value="NZ_BMQL01000001.1"/>
</dbReference>
<dbReference type="InterPro" id="IPR011990">
    <property type="entry name" value="TPR-like_helical_dom_sf"/>
</dbReference>
<comment type="caution">
    <text evidence="1">The sequence shown here is derived from an EMBL/GenBank/DDBJ whole genome shotgun (WGS) entry which is preliminary data.</text>
</comment>
<protein>
    <submittedName>
        <fullName evidence="1">Uncharacterized protein</fullName>
    </submittedName>
</protein>
<dbReference type="AlphaFoldDB" id="A0A918BXX7"/>
<dbReference type="EMBL" id="BMQL01000001">
    <property type="protein sequence ID" value="GGQ95789.1"/>
    <property type="molecule type" value="Genomic_DNA"/>
</dbReference>